<dbReference type="Proteomes" id="UP000238479">
    <property type="component" value="Chromosome 4"/>
</dbReference>
<feature type="compositionally biased region" description="Polar residues" evidence="6">
    <location>
        <begin position="224"/>
        <end position="235"/>
    </location>
</feature>
<comment type="caution">
    <text evidence="8">The sequence shown here is derived from an EMBL/GenBank/DDBJ whole genome shotgun (WGS) entry which is preliminary data.</text>
</comment>
<dbReference type="EMBL" id="PDCK01000042">
    <property type="protein sequence ID" value="PRQ40804.1"/>
    <property type="molecule type" value="Genomic_DNA"/>
</dbReference>
<dbReference type="InterPro" id="IPR017887">
    <property type="entry name" value="TF_TCP_subgr"/>
</dbReference>
<proteinExistence type="predicted"/>
<evidence type="ECO:0000313" key="8">
    <source>
        <dbReference type="EMBL" id="PRQ40804.1"/>
    </source>
</evidence>
<feature type="compositionally biased region" description="Low complexity" evidence="6">
    <location>
        <begin position="260"/>
        <end position="269"/>
    </location>
</feature>
<dbReference type="Pfam" id="PF03634">
    <property type="entry name" value="TCP"/>
    <property type="match status" value="1"/>
</dbReference>
<dbReference type="STRING" id="74649.A0A2P6R318"/>
<accession>A0A2P6R318</accession>
<gene>
    <name evidence="8" type="ORF">RchiOBHm_Chr4g0440011</name>
</gene>
<protein>
    <submittedName>
        <fullName evidence="8">Putative transcription factor TCP family</fullName>
    </submittedName>
</protein>
<feature type="region of interest" description="Disordered" evidence="6">
    <location>
        <begin position="398"/>
        <end position="425"/>
    </location>
</feature>
<keyword evidence="2" id="KW-0805">Transcription regulation</keyword>
<organism evidence="8 9">
    <name type="scientific">Rosa chinensis</name>
    <name type="common">China rose</name>
    <dbReference type="NCBI Taxonomy" id="74649"/>
    <lineage>
        <taxon>Eukaryota</taxon>
        <taxon>Viridiplantae</taxon>
        <taxon>Streptophyta</taxon>
        <taxon>Embryophyta</taxon>
        <taxon>Tracheophyta</taxon>
        <taxon>Spermatophyta</taxon>
        <taxon>Magnoliopsida</taxon>
        <taxon>eudicotyledons</taxon>
        <taxon>Gunneridae</taxon>
        <taxon>Pentapetalae</taxon>
        <taxon>rosids</taxon>
        <taxon>fabids</taxon>
        <taxon>Rosales</taxon>
        <taxon>Rosaceae</taxon>
        <taxon>Rosoideae</taxon>
        <taxon>Rosoideae incertae sedis</taxon>
        <taxon>Rosa</taxon>
    </lineage>
</organism>
<dbReference type="PANTHER" id="PTHR31072">
    <property type="entry name" value="TRANSCRIPTION FACTOR TCP4-RELATED"/>
    <property type="match status" value="1"/>
</dbReference>
<feature type="compositionally biased region" description="Low complexity" evidence="6">
    <location>
        <begin position="30"/>
        <end position="45"/>
    </location>
</feature>
<keyword evidence="4" id="KW-0804">Transcription</keyword>
<name>A0A2P6R318_ROSCH</name>
<dbReference type="OMA" id="NAYRPIL"/>
<evidence type="ECO:0000256" key="5">
    <source>
        <dbReference type="ARBA" id="ARBA00023242"/>
    </source>
</evidence>
<feature type="compositionally biased region" description="Basic and acidic residues" evidence="6">
    <location>
        <begin position="407"/>
        <end position="425"/>
    </location>
</feature>
<dbReference type="OrthoDB" id="1904351at2759"/>
<evidence type="ECO:0000313" key="9">
    <source>
        <dbReference type="Proteomes" id="UP000238479"/>
    </source>
</evidence>
<feature type="region of interest" description="Disordered" evidence="6">
    <location>
        <begin position="23"/>
        <end position="83"/>
    </location>
</feature>
<dbReference type="PANTHER" id="PTHR31072:SF170">
    <property type="entry name" value="TRANSCRIPTION FACTOR TCP15-RELATED"/>
    <property type="match status" value="1"/>
</dbReference>
<evidence type="ECO:0000256" key="2">
    <source>
        <dbReference type="ARBA" id="ARBA00023015"/>
    </source>
</evidence>
<dbReference type="GO" id="GO:0043565">
    <property type="term" value="F:sequence-specific DNA binding"/>
    <property type="evidence" value="ECO:0007669"/>
    <property type="project" value="TreeGrafter"/>
</dbReference>
<dbReference type="PROSITE" id="PS51369">
    <property type="entry name" value="TCP"/>
    <property type="match status" value="1"/>
</dbReference>
<evidence type="ECO:0000256" key="6">
    <source>
        <dbReference type="SAM" id="MobiDB-lite"/>
    </source>
</evidence>
<feature type="compositionally biased region" description="Low complexity" evidence="6">
    <location>
        <begin position="299"/>
        <end position="313"/>
    </location>
</feature>
<evidence type="ECO:0000256" key="4">
    <source>
        <dbReference type="ARBA" id="ARBA00023163"/>
    </source>
</evidence>
<dbReference type="AlphaFoldDB" id="A0A2P6R318"/>
<reference evidence="8 9" key="1">
    <citation type="journal article" date="2018" name="Nat. Genet.">
        <title>The Rosa genome provides new insights in the design of modern roses.</title>
        <authorList>
            <person name="Bendahmane M."/>
        </authorList>
    </citation>
    <scope>NUCLEOTIDE SEQUENCE [LARGE SCALE GENOMIC DNA]</scope>
    <source>
        <strain evidence="9">cv. Old Blush</strain>
    </source>
</reference>
<feature type="region of interest" description="Disordered" evidence="6">
    <location>
        <begin position="299"/>
        <end position="326"/>
    </location>
</feature>
<sequence length="425" mass="44863">MIMEGDENGIRIRPNFPLQFLDKRKEEEAAASSSSYGGAEPAGSSKAVVVARSTSDVSSIQEKKPAPPKRTSTKDRHTKVDGRGRRIRMPATCAARVFQLTRELGHKSDGETIEWLLQQAEPAVIAATGTGTIPANFTSLNISLRSSGSSMSAPSHLRTSGYFNPTNSSSNLLFGGGASQLMEEQQRGRVLFPGVDLSPSSMLLNFNSGNVNAMLEAKQEMRDQGNNNTSATTTLDLDHMSREGSSIGRKRRPDEQDLLSSSSSHTSHSQLGNYMLQSSTGSIPASQSTIPATFWMVANNPSSNNSNQGQAGNMSGGGGGGAHLHHQDPPMWTFPTTVNGNHGLHFMNFAPPMAILPSQVQLGTSVLSTGGGGGGGAMADSHLGMLAALNAYRPILSGGAPVNGQHPSDDADEGQHDEHSNASQR</sequence>
<comment type="subcellular location">
    <subcellularLocation>
        <location evidence="1">Nucleus</location>
    </subcellularLocation>
</comment>
<keyword evidence="5" id="KW-0539">Nucleus</keyword>
<feature type="domain" description="TCP" evidence="7">
    <location>
        <begin position="73"/>
        <end position="127"/>
    </location>
</feature>
<keyword evidence="3" id="KW-0238">DNA-binding</keyword>
<keyword evidence="9" id="KW-1185">Reference proteome</keyword>
<dbReference type="GO" id="GO:0005634">
    <property type="term" value="C:nucleus"/>
    <property type="evidence" value="ECO:0007669"/>
    <property type="project" value="UniProtKB-SubCell"/>
</dbReference>
<evidence type="ECO:0000256" key="3">
    <source>
        <dbReference type="ARBA" id="ARBA00023125"/>
    </source>
</evidence>
<dbReference type="GO" id="GO:0003700">
    <property type="term" value="F:DNA-binding transcription factor activity"/>
    <property type="evidence" value="ECO:0007669"/>
    <property type="project" value="InterPro"/>
</dbReference>
<feature type="compositionally biased region" description="Basic and acidic residues" evidence="6">
    <location>
        <begin position="72"/>
        <end position="83"/>
    </location>
</feature>
<evidence type="ECO:0000259" key="7">
    <source>
        <dbReference type="PROSITE" id="PS51369"/>
    </source>
</evidence>
<feature type="region of interest" description="Disordered" evidence="6">
    <location>
        <begin position="221"/>
        <end position="270"/>
    </location>
</feature>
<dbReference type="InterPro" id="IPR005333">
    <property type="entry name" value="Transcription_factor_TCP"/>
</dbReference>
<dbReference type="Gramene" id="PRQ40804">
    <property type="protein sequence ID" value="PRQ40804"/>
    <property type="gene ID" value="RchiOBHm_Chr4g0440011"/>
</dbReference>
<evidence type="ECO:0000256" key="1">
    <source>
        <dbReference type="ARBA" id="ARBA00004123"/>
    </source>
</evidence>